<sequence>MPRVRTAPVKPDVAKAVAAWDDGSSTEALPVAVADSPMRWIAIPQKAGVGAKSVKLYAVDGTVLLTDTQWFHRPARIVGAVVQSEARQQP</sequence>
<dbReference type="OrthoDB" id="4238592at2"/>
<comment type="caution">
    <text evidence="1">The sequence shown here is derived from an EMBL/GenBank/DDBJ whole genome shotgun (WGS) entry which is preliminary data.</text>
</comment>
<keyword evidence="2" id="KW-1185">Reference proteome</keyword>
<name>A0A6N7KTU1_9ACTN</name>
<accession>A0A6N7KTU1</accession>
<reference evidence="1 2" key="1">
    <citation type="submission" date="2019-09" db="EMBL/GenBank/DDBJ databases">
        <title>Genome Sequences of Streptomyces kaniharaensis ATCC 21070.</title>
        <authorList>
            <person name="Zhu W."/>
            <person name="De Crecy-Lagard V."/>
            <person name="Richards N.G."/>
        </authorList>
    </citation>
    <scope>NUCLEOTIDE SEQUENCE [LARGE SCALE GENOMIC DNA]</scope>
    <source>
        <strain evidence="1 2">SF-557</strain>
    </source>
</reference>
<evidence type="ECO:0000313" key="2">
    <source>
        <dbReference type="Proteomes" id="UP000450000"/>
    </source>
</evidence>
<evidence type="ECO:0000313" key="1">
    <source>
        <dbReference type="EMBL" id="MQS13023.1"/>
    </source>
</evidence>
<organism evidence="1 2">
    <name type="scientific">Streptomyces kaniharaensis</name>
    <dbReference type="NCBI Taxonomy" id="212423"/>
    <lineage>
        <taxon>Bacteria</taxon>
        <taxon>Bacillati</taxon>
        <taxon>Actinomycetota</taxon>
        <taxon>Actinomycetes</taxon>
        <taxon>Kitasatosporales</taxon>
        <taxon>Streptomycetaceae</taxon>
        <taxon>Streptomyces</taxon>
    </lineage>
</organism>
<proteinExistence type="predicted"/>
<dbReference type="AlphaFoldDB" id="A0A6N7KTU1"/>
<protein>
    <submittedName>
        <fullName evidence="1">Uncharacterized protein</fullName>
    </submittedName>
</protein>
<dbReference type="RefSeq" id="WP_153461245.1">
    <property type="nucleotide sequence ID" value="NZ_WBOF01000001.1"/>
</dbReference>
<dbReference type="EMBL" id="WBOF01000001">
    <property type="protein sequence ID" value="MQS13023.1"/>
    <property type="molecule type" value="Genomic_DNA"/>
</dbReference>
<gene>
    <name evidence="1" type="ORF">F7Q99_12170</name>
</gene>
<dbReference type="Proteomes" id="UP000450000">
    <property type="component" value="Unassembled WGS sequence"/>
</dbReference>